<dbReference type="GO" id="GO:0000209">
    <property type="term" value="P:protein polyubiquitination"/>
    <property type="evidence" value="ECO:0007669"/>
    <property type="project" value="TreeGrafter"/>
</dbReference>
<evidence type="ECO:0000256" key="12">
    <source>
        <dbReference type="ARBA" id="ARBA00022990"/>
    </source>
</evidence>
<dbReference type="InterPro" id="IPR013083">
    <property type="entry name" value="Znf_RING/FYVE/PHD"/>
</dbReference>
<evidence type="ECO:0000259" key="23">
    <source>
        <dbReference type="PROSITE" id="PS50072"/>
    </source>
</evidence>
<evidence type="ECO:0000256" key="1">
    <source>
        <dbReference type="ARBA" id="ARBA00000900"/>
    </source>
</evidence>
<comment type="pathway">
    <text evidence="3">Protein modification; protein ubiquitination.</text>
</comment>
<dbReference type="Gene3D" id="3.30.40.10">
    <property type="entry name" value="Zinc/RING finger domain, C3HC4 (zinc finger)"/>
    <property type="match status" value="1"/>
</dbReference>
<proteinExistence type="inferred from homology"/>
<evidence type="ECO:0000313" key="25">
    <source>
        <dbReference type="EMBL" id="KAG5679295.1"/>
    </source>
</evidence>
<gene>
    <name evidence="25" type="ORF">PVAND_008873</name>
</gene>
<protein>
    <recommendedName>
        <fullName evidence="18">RING-type E3 ubiquitin-protein ligase PPIL2</fullName>
        <ecNumber evidence="5">2.3.2.27</ecNumber>
    </recommendedName>
    <alternativeName>
        <fullName evidence="20">CYC4</fullName>
    </alternativeName>
    <alternativeName>
        <fullName evidence="19">Probable inactive peptidyl-prolyl cis-trans isomerase-like 2</fullName>
    </alternativeName>
</protein>
<dbReference type="CDD" id="cd01923">
    <property type="entry name" value="cyclophilin_RING"/>
    <property type="match status" value="1"/>
</dbReference>
<evidence type="ECO:0000256" key="16">
    <source>
        <dbReference type="ARBA" id="ARBA00059251"/>
    </source>
</evidence>
<dbReference type="InterPro" id="IPR020892">
    <property type="entry name" value="Cyclophilin-type_PPIase_CS"/>
</dbReference>
<dbReference type="SMART" id="SM00504">
    <property type="entry name" value="Ubox"/>
    <property type="match status" value="1"/>
</dbReference>
<dbReference type="EC" id="2.3.2.27" evidence="5"/>
<comment type="subcellular location">
    <subcellularLocation>
        <location evidence="2">Nucleus</location>
    </subcellularLocation>
</comment>
<dbReference type="PANTHER" id="PTHR45625">
    <property type="entry name" value="PEPTIDYL-PROLYL CIS-TRANS ISOMERASE-RELATED"/>
    <property type="match status" value="1"/>
</dbReference>
<dbReference type="AlphaFoldDB" id="A0A9J6CBB8"/>
<comment type="catalytic activity">
    <reaction evidence="1">
        <text>S-ubiquitinyl-[E2 ubiquitin-conjugating enzyme]-L-cysteine + [acceptor protein]-L-lysine = [E2 ubiquitin-conjugating enzyme]-L-cysteine + N(6)-ubiquitinyl-[acceptor protein]-L-lysine.</text>
        <dbReference type="EC" id="2.3.2.27"/>
    </reaction>
</comment>
<dbReference type="FunFam" id="2.40.100.10:FF:000018">
    <property type="entry name" value="Peptidyl-prolyl cis-trans isomerase-like 2"/>
    <property type="match status" value="1"/>
</dbReference>
<dbReference type="Pfam" id="PF04641">
    <property type="entry name" value="Rtf2"/>
    <property type="match status" value="1"/>
</dbReference>
<evidence type="ECO:0000256" key="11">
    <source>
        <dbReference type="ARBA" id="ARBA00022843"/>
    </source>
</evidence>
<feature type="domain" description="PPIase cyclophilin-type" evidence="23">
    <location>
        <begin position="293"/>
        <end position="441"/>
    </location>
</feature>
<reference evidence="25" key="1">
    <citation type="submission" date="2021-03" db="EMBL/GenBank/DDBJ databases">
        <title>Chromosome level genome of the anhydrobiotic midge Polypedilum vanderplanki.</title>
        <authorList>
            <person name="Yoshida Y."/>
            <person name="Kikawada T."/>
            <person name="Gusev O."/>
        </authorList>
    </citation>
    <scope>NUCLEOTIDE SEQUENCE</scope>
    <source>
        <strain evidence="25">NIAS01</strain>
        <tissue evidence="25">Whole body or cell culture</tissue>
    </source>
</reference>
<dbReference type="GO" id="GO:0071013">
    <property type="term" value="C:catalytic step 2 spliceosome"/>
    <property type="evidence" value="ECO:0007669"/>
    <property type="project" value="TreeGrafter"/>
</dbReference>
<keyword evidence="6" id="KW-1017">Isopeptide bond</keyword>
<dbReference type="InterPro" id="IPR002130">
    <property type="entry name" value="Cyclophilin-type_PPIase_dom"/>
</dbReference>
<dbReference type="SUPFAM" id="SSF50891">
    <property type="entry name" value="Cyclophilin-like"/>
    <property type="match status" value="1"/>
</dbReference>
<dbReference type="PROSITE" id="PS00170">
    <property type="entry name" value="CSA_PPIASE_1"/>
    <property type="match status" value="1"/>
</dbReference>
<comment type="function">
    <text evidence="16">Has a ubiquitin-protein ligase activity acting as an E3 ubiquitin protein ligase or as an ubiquitin-ubiquitin ligase promoting elongation of ubiquitin chains on substrates. By mediating 'Lys-48'-linked polyubiquitination of proteins could target them for proteasomal degradation. May also function as a chaperone, playing a role in transport to the cell membrane of BSG/Basigin for instance. Probable inactive PPIase with no peptidyl-prolyl cis-trans isomerase activity. As a component of the minor spliceosome, involved in the splicing of U12-type introns in pre-mRNAs.</text>
</comment>
<evidence type="ECO:0000256" key="9">
    <source>
        <dbReference type="ARBA" id="ARBA00022728"/>
    </source>
</evidence>
<keyword evidence="12" id="KW-0007">Acetylation</keyword>
<feature type="domain" description="U-box" evidence="24">
    <location>
        <begin position="35"/>
        <end position="108"/>
    </location>
</feature>
<evidence type="ECO:0000256" key="4">
    <source>
        <dbReference type="ARBA" id="ARBA00007930"/>
    </source>
</evidence>
<dbReference type="EMBL" id="JADBJN010000002">
    <property type="protein sequence ID" value="KAG5679295.1"/>
    <property type="molecule type" value="Genomic_DNA"/>
</dbReference>
<dbReference type="Proteomes" id="UP001107558">
    <property type="component" value="Chromosome 2"/>
</dbReference>
<dbReference type="SUPFAM" id="SSF57850">
    <property type="entry name" value="RING/U-box"/>
    <property type="match status" value="1"/>
</dbReference>
<feature type="region of interest" description="Disordered" evidence="22">
    <location>
        <begin position="506"/>
        <end position="529"/>
    </location>
</feature>
<dbReference type="Pfam" id="PF00160">
    <property type="entry name" value="Pro_isomerase"/>
    <property type="match status" value="1"/>
</dbReference>
<keyword evidence="11" id="KW-0832">Ubl conjugation</keyword>
<sequence length="529" mass="61377">MGKKQHQKDKMYLTYTEYYGRKKTESAENEHIKFKRLPFDHCCLTQIPFENPYCDENGNIFELEAIIKYLKKYKKNPITNEVLEVKNLIKLNFANNTNDDTDEEERPRFQCPALFKPFTKNSHIVCIKTTGNVFSYEAVDQLNIKTKNWKDLLNDEPFTRKDIITIQDPSQLEKFDISRFYYIKNKQRVETEEELAQKLDPKQRIQKMSIETKEILEELESTYKEKEETKPEDAKKLDKFNSAHYSRGQVAASLTSTVMEPTLTNISDVLDEDIVRYERIKKKGYVRLVTNFGALNLELFCDQVPKTCENFIMLCKNGYYNGTKFHRSIRNFMVQGGDPTSKNGKATGRGGTSIWNKKFEDEFKPGLSHNFRGILSMANSGPNTNGSQFFITYRSCKHLDGKHTIFGKLVGGLDTLNEIERIEVDKWDCPIEDVIIQSAQIFVNPYEEVDEELAEARRLEAEKIQKEKEELLAAKKLKSKPQKLKVYREGVGKYLAKINTKPDANLLAASEPPTKKKKDSSYSFDFKSW</sequence>
<evidence type="ECO:0000256" key="22">
    <source>
        <dbReference type="SAM" id="MobiDB-lite"/>
    </source>
</evidence>
<keyword evidence="15" id="KW-0539">Nucleus</keyword>
<accession>A0A9J6CBB8</accession>
<dbReference type="GO" id="GO:0008380">
    <property type="term" value="P:RNA splicing"/>
    <property type="evidence" value="ECO:0007669"/>
    <property type="project" value="UniProtKB-KW"/>
</dbReference>
<evidence type="ECO:0000256" key="6">
    <source>
        <dbReference type="ARBA" id="ARBA00022499"/>
    </source>
</evidence>
<evidence type="ECO:0000256" key="15">
    <source>
        <dbReference type="ARBA" id="ARBA00023242"/>
    </source>
</evidence>
<name>A0A9J6CBB8_POLVA</name>
<evidence type="ECO:0000256" key="10">
    <source>
        <dbReference type="ARBA" id="ARBA00022786"/>
    </source>
</evidence>
<comment type="subunit">
    <text evidence="17">Component of the minor spliceosome, which splices U12-type introns. Within this complex, interacts with PRPF8/PRP8, EFTUD2/SNU114 and PLRG1. Interacts with isoform 2 of BSG. Interacts (via the PPIase cyclophilin-type domain) with CRNKL1; they may form a trimeric complex with HSP90.</text>
</comment>
<evidence type="ECO:0000256" key="14">
    <source>
        <dbReference type="ARBA" id="ARBA00023187"/>
    </source>
</evidence>
<evidence type="ECO:0000256" key="7">
    <source>
        <dbReference type="ARBA" id="ARBA00022664"/>
    </source>
</evidence>
<organism evidence="25 26">
    <name type="scientific">Polypedilum vanderplanki</name>
    <name type="common">Sleeping chironomid midge</name>
    <dbReference type="NCBI Taxonomy" id="319348"/>
    <lineage>
        <taxon>Eukaryota</taxon>
        <taxon>Metazoa</taxon>
        <taxon>Ecdysozoa</taxon>
        <taxon>Arthropoda</taxon>
        <taxon>Hexapoda</taxon>
        <taxon>Insecta</taxon>
        <taxon>Pterygota</taxon>
        <taxon>Neoptera</taxon>
        <taxon>Endopterygota</taxon>
        <taxon>Diptera</taxon>
        <taxon>Nematocera</taxon>
        <taxon>Chironomoidea</taxon>
        <taxon>Chironomidae</taxon>
        <taxon>Chironominae</taxon>
        <taxon>Polypedilum</taxon>
        <taxon>Polypedilum</taxon>
    </lineage>
</organism>
<dbReference type="GO" id="GO:0006397">
    <property type="term" value="P:mRNA processing"/>
    <property type="evidence" value="ECO:0007669"/>
    <property type="project" value="UniProtKB-KW"/>
</dbReference>
<evidence type="ECO:0000256" key="20">
    <source>
        <dbReference type="ARBA" id="ARBA00079124"/>
    </source>
</evidence>
<dbReference type="PROSITE" id="PS51698">
    <property type="entry name" value="U_BOX"/>
    <property type="match status" value="1"/>
</dbReference>
<dbReference type="InterPro" id="IPR044666">
    <property type="entry name" value="Cyclophilin_A-like"/>
</dbReference>
<evidence type="ECO:0000256" key="19">
    <source>
        <dbReference type="ARBA" id="ARBA00078275"/>
    </source>
</evidence>
<evidence type="ECO:0000256" key="13">
    <source>
        <dbReference type="ARBA" id="ARBA00023054"/>
    </source>
</evidence>
<keyword evidence="14" id="KW-0508">mRNA splicing</keyword>
<dbReference type="OrthoDB" id="30774at2759"/>
<evidence type="ECO:0000313" key="26">
    <source>
        <dbReference type="Proteomes" id="UP001107558"/>
    </source>
</evidence>
<keyword evidence="7" id="KW-0507">mRNA processing</keyword>
<comment type="similarity">
    <text evidence="4">Belongs to the cyclophilin-type PPIase family. PPIL2 subfamily.</text>
</comment>
<evidence type="ECO:0000259" key="24">
    <source>
        <dbReference type="PROSITE" id="PS51698"/>
    </source>
</evidence>
<keyword evidence="8" id="KW-0808">Transferase</keyword>
<evidence type="ECO:0000256" key="21">
    <source>
        <dbReference type="SAM" id="Coils"/>
    </source>
</evidence>
<dbReference type="InterPro" id="IPR003613">
    <property type="entry name" value="Ubox_domain"/>
</dbReference>
<dbReference type="PROSITE" id="PS50072">
    <property type="entry name" value="CSA_PPIASE_2"/>
    <property type="match status" value="1"/>
</dbReference>
<keyword evidence="13 21" id="KW-0175">Coiled coil</keyword>
<dbReference type="InterPro" id="IPR029000">
    <property type="entry name" value="Cyclophilin-like_dom_sf"/>
</dbReference>
<keyword evidence="10" id="KW-0833">Ubl conjugation pathway</keyword>
<dbReference type="PRINTS" id="PR00153">
    <property type="entry name" value="CSAPPISMRASE"/>
</dbReference>
<evidence type="ECO:0000256" key="3">
    <source>
        <dbReference type="ARBA" id="ARBA00004906"/>
    </source>
</evidence>
<dbReference type="PANTHER" id="PTHR45625:SF1">
    <property type="entry name" value="RING-TYPE E3 UBIQUITIN-PROTEIN LIGASE PPIL2"/>
    <property type="match status" value="1"/>
</dbReference>
<evidence type="ECO:0000256" key="18">
    <source>
        <dbReference type="ARBA" id="ARBA00073734"/>
    </source>
</evidence>
<keyword evidence="9" id="KW-0747">Spliceosome</keyword>
<comment type="caution">
    <text evidence="25">The sequence shown here is derived from an EMBL/GenBank/DDBJ whole genome shotgun (WGS) entry which is preliminary data.</text>
</comment>
<keyword evidence="26" id="KW-1185">Reference proteome</keyword>
<dbReference type="GO" id="GO:0003755">
    <property type="term" value="F:peptidyl-prolyl cis-trans isomerase activity"/>
    <property type="evidence" value="ECO:0007669"/>
    <property type="project" value="InterPro"/>
</dbReference>
<dbReference type="FunFam" id="3.30.40.10:FF:000079">
    <property type="entry name" value="Peptidyl-prolyl cis-trans isomerase 2"/>
    <property type="match status" value="1"/>
</dbReference>
<evidence type="ECO:0000256" key="5">
    <source>
        <dbReference type="ARBA" id="ARBA00012483"/>
    </source>
</evidence>
<evidence type="ECO:0000256" key="2">
    <source>
        <dbReference type="ARBA" id="ARBA00004123"/>
    </source>
</evidence>
<dbReference type="GO" id="GO:0061630">
    <property type="term" value="F:ubiquitin protein ligase activity"/>
    <property type="evidence" value="ECO:0007669"/>
    <property type="project" value="UniProtKB-EC"/>
</dbReference>
<dbReference type="GO" id="GO:0006457">
    <property type="term" value="P:protein folding"/>
    <property type="evidence" value="ECO:0007669"/>
    <property type="project" value="InterPro"/>
</dbReference>
<evidence type="ECO:0000256" key="8">
    <source>
        <dbReference type="ARBA" id="ARBA00022679"/>
    </source>
</evidence>
<evidence type="ECO:0000256" key="17">
    <source>
        <dbReference type="ARBA" id="ARBA00061807"/>
    </source>
</evidence>
<feature type="coiled-coil region" evidence="21">
    <location>
        <begin position="446"/>
        <end position="474"/>
    </location>
</feature>
<dbReference type="Gene3D" id="2.40.100.10">
    <property type="entry name" value="Cyclophilin-like"/>
    <property type="match status" value="1"/>
</dbReference>